<keyword evidence="5" id="KW-1185">Reference proteome</keyword>
<dbReference type="InterPro" id="IPR036388">
    <property type="entry name" value="WH-like_DNA-bd_sf"/>
</dbReference>
<evidence type="ECO:0000313" key="4">
    <source>
        <dbReference type="EMBL" id="REH53940.1"/>
    </source>
</evidence>
<dbReference type="Gene3D" id="1.25.40.10">
    <property type="entry name" value="Tetratricopeptide repeat domain"/>
    <property type="match status" value="1"/>
</dbReference>
<dbReference type="SUPFAM" id="SSF48452">
    <property type="entry name" value="TPR-like"/>
    <property type="match status" value="1"/>
</dbReference>
<keyword evidence="1" id="KW-0547">Nucleotide-binding</keyword>
<dbReference type="SMART" id="SM00421">
    <property type="entry name" value="HTH_LUXR"/>
    <property type="match status" value="1"/>
</dbReference>
<dbReference type="EMBL" id="QUNO01000002">
    <property type="protein sequence ID" value="REH53940.1"/>
    <property type="molecule type" value="Genomic_DNA"/>
</dbReference>
<organism evidence="4 5">
    <name type="scientific">Kutzneria buriramensis</name>
    <dbReference type="NCBI Taxonomy" id="1045776"/>
    <lineage>
        <taxon>Bacteria</taxon>
        <taxon>Bacillati</taxon>
        <taxon>Actinomycetota</taxon>
        <taxon>Actinomycetes</taxon>
        <taxon>Pseudonocardiales</taxon>
        <taxon>Pseudonocardiaceae</taxon>
        <taxon>Kutzneria</taxon>
    </lineage>
</organism>
<dbReference type="PRINTS" id="PR00038">
    <property type="entry name" value="HTHLUXR"/>
</dbReference>
<dbReference type="RefSeq" id="WP_170217353.1">
    <property type="nucleotide sequence ID" value="NZ_CP144375.1"/>
</dbReference>
<dbReference type="InterPro" id="IPR027417">
    <property type="entry name" value="P-loop_NTPase"/>
</dbReference>
<dbReference type="InterPro" id="IPR011990">
    <property type="entry name" value="TPR-like_helical_dom_sf"/>
</dbReference>
<dbReference type="PANTHER" id="PTHR16305:SF35">
    <property type="entry name" value="TRANSCRIPTIONAL ACTIVATOR DOMAIN"/>
    <property type="match status" value="1"/>
</dbReference>
<accession>A0A3E0I5R5</accession>
<dbReference type="SUPFAM" id="SSF46894">
    <property type="entry name" value="C-terminal effector domain of the bipartite response regulators"/>
    <property type="match status" value="1"/>
</dbReference>
<dbReference type="GO" id="GO:0006355">
    <property type="term" value="P:regulation of DNA-templated transcription"/>
    <property type="evidence" value="ECO:0007669"/>
    <property type="project" value="InterPro"/>
</dbReference>
<evidence type="ECO:0000256" key="1">
    <source>
        <dbReference type="ARBA" id="ARBA00022741"/>
    </source>
</evidence>
<keyword evidence="2" id="KW-0067">ATP-binding</keyword>
<dbReference type="SUPFAM" id="SSF52540">
    <property type="entry name" value="P-loop containing nucleoside triphosphate hydrolases"/>
    <property type="match status" value="1"/>
</dbReference>
<protein>
    <submittedName>
        <fullName evidence="4">Regulatory LuxR family protein</fullName>
    </submittedName>
</protein>
<comment type="caution">
    <text evidence="4">The sequence shown here is derived from an EMBL/GenBank/DDBJ whole genome shotgun (WGS) entry which is preliminary data.</text>
</comment>
<evidence type="ECO:0000259" key="3">
    <source>
        <dbReference type="PROSITE" id="PS50043"/>
    </source>
</evidence>
<dbReference type="Gene3D" id="1.10.10.10">
    <property type="entry name" value="Winged helix-like DNA-binding domain superfamily/Winged helix DNA-binding domain"/>
    <property type="match status" value="1"/>
</dbReference>
<dbReference type="AlphaFoldDB" id="A0A3E0I5R5"/>
<proteinExistence type="predicted"/>
<feature type="domain" description="HTH luxR-type" evidence="3">
    <location>
        <begin position="878"/>
        <end position="943"/>
    </location>
</feature>
<dbReference type="GO" id="GO:0005524">
    <property type="term" value="F:ATP binding"/>
    <property type="evidence" value="ECO:0007669"/>
    <property type="project" value="UniProtKB-KW"/>
</dbReference>
<dbReference type="GO" id="GO:0004016">
    <property type="term" value="F:adenylate cyclase activity"/>
    <property type="evidence" value="ECO:0007669"/>
    <property type="project" value="TreeGrafter"/>
</dbReference>
<dbReference type="Gene3D" id="3.40.50.300">
    <property type="entry name" value="P-loop containing nucleotide triphosphate hydrolases"/>
    <property type="match status" value="1"/>
</dbReference>
<dbReference type="PANTHER" id="PTHR16305">
    <property type="entry name" value="TESTICULAR SOLUBLE ADENYLYL CYCLASE"/>
    <property type="match status" value="1"/>
</dbReference>
<evidence type="ECO:0000313" key="5">
    <source>
        <dbReference type="Proteomes" id="UP000256269"/>
    </source>
</evidence>
<sequence length="943" mass="101013">MSTRDKTGAPAIGRVLLGRTDELAQLEDKAGLAVEGRGQAVLLRGPSGIGKSQLLRAAEQRFAARGMRVLRADCTEVGSASGYAAVRALFDGIDQDLVQGAARWARAALTPGDDGDLPSGGYAVLHGLYWLVVGLTGEQPLALIVDDAHWADNSSLRWLDFLLRRADNLRLLVVVAQRTGVADGELLTQLTTHESCTTLDVRPLGADDVVDLIAAGLDEVPAPAFAARCTDVSGGNPLLLDRLLSELRRNGVQPDAASVELVQEMGRDVLAASVLSALAKQPDYVTAVARAAAVVGTRPPHLVAALAQVPARSVETAIGLLSRCDVLDEQGRDFVHDQVRTTILAGISEQELHAVRARAARLLNDEGRPAEAVAGHLLLTPVDEPWMQPILRDAAASANRRGSAEAAMGYLQRALGSKWLDADTRTRLQIDLAGLLAQVDPASALPTLREVLGRLTDVRERTPVAALFARAAQPVYSSQEAVELLVEVIDQLDAVIGPEPGPADRELRALAESALLMSATDECSTLPLATARAHAIADPPGHTATEMLTLSLMAMLSAFEGGSVETVLRRARRVMETPDVPVDGMTLLGGSLAFEMAGDIDSALAGLDRTLAETRRRAEPVMHVMALGFRAVIQRRRGELAEAVADAQTAADVAGQELPGLVLTLPQIAQAGVFADLGQPDRALELLGQVVRPRYEEFGWEWYNYALVRAKVSRQLGDLTGALEMLRRCERSLDEAGITNPMYVMWWPEAVDILVELDRREEAAELVGRMSDNIHRWPIPKAAGLIALVTGLVAEDPRDAVAPLTVAIDRLEACGAVPDRIRAGHRLGQALLRAGDVKQARQVLRATMDVATRSGERAELAEIGKLVVEAGGRVRKQTDSPMDALTGSERRVIAMAAEGLSNRAIAESLFVALRTVEVHLTSSYRKLGVSGRAELTAMFRAER</sequence>
<dbReference type="PROSITE" id="PS50043">
    <property type="entry name" value="HTH_LUXR_2"/>
    <property type="match status" value="1"/>
</dbReference>
<dbReference type="InterPro" id="IPR016032">
    <property type="entry name" value="Sig_transdc_resp-reg_C-effctor"/>
</dbReference>
<dbReference type="CDD" id="cd06170">
    <property type="entry name" value="LuxR_C_like"/>
    <property type="match status" value="1"/>
</dbReference>
<dbReference type="Pfam" id="PF00196">
    <property type="entry name" value="GerE"/>
    <property type="match status" value="1"/>
</dbReference>
<dbReference type="PROSITE" id="PS00622">
    <property type="entry name" value="HTH_LUXR_1"/>
    <property type="match status" value="1"/>
</dbReference>
<dbReference type="GO" id="GO:0005737">
    <property type="term" value="C:cytoplasm"/>
    <property type="evidence" value="ECO:0007669"/>
    <property type="project" value="TreeGrafter"/>
</dbReference>
<dbReference type="InterPro" id="IPR041664">
    <property type="entry name" value="AAA_16"/>
</dbReference>
<evidence type="ECO:0000256" key="2">
    <source>
        <dbReference type="ARBA" id="ARBA00022840"/>
    </source>
</evidence>
<name>A0A3E0I5R5_9PSEU</name>
<reference evidence="4 5" key="1">
    <citation type="submission" date="2018-08" db="EMBL/GenBank/DDBJ databases">
        <title>Genomic Encyclopedia of Archaeal and Bacterial Type Strains, Phase II (KMG-II): from individual species to whole genera.</title>
        <authorList>
            <person name="Goeker M."/>
        </authorList>
    </citation>
    <scope>NUCLEOTIDE SEQUENCE [LARGE SCALE GENOMIC DNA]</scope>
    <source>
        <strain evidence="4 5">DSM 45791</strain>
    </source>
</reference>
<dbReference type="Pfam" id="PF13191">
    <property type="entry name" value="AAA_16"/>
    <property type="match status" value="1"/>
</dbReference>
<gene>
    <name evidence="4" type="ORF">BCF44_102161</name>
</gene>
<dbReference type="InterPro" id="IPR000792">
    <property type="entry name" value="Tscrpt_reg_LuxR_C"/>
</dbReference>
<dbReference type="Proteomes" id="UP000256269">
    <property type="component" value="Unassembled WGS sequence"/>
</dbReference>
<dbReference type="GO" id="GO:0003677">
    <property type="term" value="F:DNA binding"/>
    <property type="evidence" value="ECO:0007669"/>
    <property type="project" value="InterPro"/>
</dbReference>